<reference evidence="12" key="1">
    <citation type="submission" date="2025-08" db="UniProtKB">
        <authorList>
            <consortium name="RefSeq"/>
        </authorList>
    </citation>
    <scope>IDENTIFICATION</scope>
    <source>
        <tissue evidence="12">Gonad</tissue>
    </source>
</reference>
<dbReference type="SMART" id="SM00875">
    <property type="entry name" value="BACK"/>
    <property type="match status" value="1"/>
</dbReference>
<dbReference type="InterPro" id="IPR017096">
    <property type="entry name" value="BTB-kelch_protein"/>
</dbReference>
<dbReference type="Proteomes" id="UP000515135">
    <property type="component" value="Unplaced"/>
</dbReference>
<keyword evidence="5" id="KW-0498">Mitosis</keyword>
<accession>A0A6P4Z922</accession>
<dbReference type="InterPro" id="IPR011333">
    <property type="entry name" value="SKP1/BTB/POZ_sf"/>
</dbReference>
<keyword evidence="11" id="KW-1185">Reference proteome</keyword>
<dbReference type="InterPro" id="IPR006652">
    <property type="entry name" value="Kelch_1"/>
</dbReference>
<dbReference type="SUPFAM" id="SSF117281">
    <property type="entry name" value="Kelch motif"/>
    <property type="match status" value="1"/>
</dbReference>
<feature type="region of interest" description="Disordered" evidence="9">
    <location>
        <begin position="1"/>
        <end position="28"/>
    </location>
</feature>
<dbReference type="PANTHER" id="PTHR24412:SF498">
    <property type="entry name" value="KELCH-LIKE PROTEIN 26 ISOFORM X1"/>
    <property type="match status" value="1"/>
</dbReference>
<dbReference type="Gene3D" id="2.120.10.80">
    <property type="entry name" value="Kelch-type beta propeller"/>
    <property type="match status" value="2"/>
</dbReference>
<dbReference type="AlphaFoldDB" id="A0A6P4Z922"/>
<dbReference type="Gene3D" id="1.25.40.420">
    <property type="match status" value="1"/>
</dbReference>
<keyword evidence="3" id="KW-0132">Cell division</keyword>
<evidence type="ECO:0000256" key="2">
    <source>
        <dbReference type="ARBA" id="ARBA00022441"/>
    </source>
</evidence>
<dbReference type="Pfam" id="PF07707">
    <property type="entry name" value="BACK"/>
    <property type="match status" value="1"/>
</dbReference>
<dbReference type="Pfam" id="PF01344">
    <property type="entry name" value="Kelch_1"/>
    <property type="match status" value="4"/>
</dbReference>
<evidence type="ECO:0000256" key="1">
    <source>
        <dbReference type="ARBA" id="ARBA00004186"/>
    </source>
</evidence>
<dbReference type="CDD" id="cd18250">
    <property type="entry name" value="BTB_POZ_KLHL21"/>
    <property type="match status" value="1"/>
</dbReference>
<dbReference type="GO" id="GO:0005819">
    <property type="term" value="C:spindle"/>
    <property type="evidence" value="ECO:0007669"/>
    <property type="project" value="UniProtKB-SubCell"/>
</dbReference>
<dbReference type="KEGG" id="bbel:109480157"/>
<dbReference type="RefSeq" id="XP_019637875.1">
    <property type="nucleotide sequence ID" value="XM_019782316.1"/>
</dbReference>
<keyword evidence="2" id="KW-0880">Kelch repeat</keyword>
<dbReference type="InterPro" id="IPR000210">
    <property type="entry name" value="BTB/POZ_dom"/>
</dbReference>
<dbReference type="PIRSF" id="PIRSF037037">
    <property type="entry name" value="Kelch-like_protein_gigaxonin"/>
    <property type="match status" value="1"/>
</dbReference>
<dbReference type="SUPFAM" id="SSF54695">
    <property type="entry name" value="POZ domain"/>
    <property type="match status" value="1"/>
</dbReference>
<evidence type="ECO:0000313" key="11">
    <source>
        <dbReference type="Proteomes" id="UP000515135"/>
    </source>
</evidence>
<evidence type="ECO:0000313" key="12">
    <source>
        <dbReference type="RefSeq" id="XP_019637875.1"/>
    </source>
</evidence>
<dbReference type="InterPro" id="IPR030577">
    <property type="entry name" value="BTB/POZ_KLHL21"/>
</dbReference>
<dbReference type="GO" id="GO:0016567">
    <property type="term" value="P:protein ubiquitination"/>
    <property type="evidence" value="ECO:0007669"/>
    <property type="project" value="InterPro"/>
</dbReference>
<feature type="domain" description="BTB" evidence="10">
    <location>
        <begin position="83"/>
        <end position="150"/>
    </location>
</feature>
<dbReference type="Pfam" id="PF00651">
    <property type="entry name" value="BTB"/>
    <property type="match status" value="1"/>
</dbReference>
<dbReference type="GeneID" id="109480157"/>
<evidence type="ECO:0000256" key="4">
    <source>
        <dbReference type="ARBA" id="ARBA00022737"/>
    </source>
</evidence>
<sequence length="626" mass="70891">MFGFLHLPGYGPSARRRPRHRKTSSENNKKLLNTLNSETSTLSGTSQQKKMANEEDVFTFQDPGHPDHLMSGLQELRKECRFSDVIICVGATEFPCHRVVLASASSYFKAMFSGELRESLATKIVIHSVSESIMELLLEFSYTGRVDITQKNVEALLEAANLFQFGTVREACSRYLQQRIDASNVLGFHEFAEAHNCTELSELAKEFVIDNFLEVFQTSGEFLQVTQERLVEYISDVNLQIDKEEQVYESVMQWVRADVDNRLSILHKVLEHVRLPFINPRYLVAKVETEPLILSSPACMELVQEARRYHVFDYDRADQPNIRMKPRPCFDISEAMVVVGGCSGGDTKLAKVDCYDPKNNAWHTLSDLPEYNREGYAVVALGNDIYVTGTTDETITSDGCATTWKYSTQSDRWMTMAPMLKSYKCRATVVLHGQIYLLGGTDINGPVADVERYDPFSNSWEEVQPMIKAMNDFTVAACRGKLYVNGRSQGSEKILFQCFDPSTDTWNFIDNSVMPEWSQVPQSITLNGLIYYLRDDSKEVDAYDPIANQWVEVAPMKAMHSSGSVCVIDGKIFVSGGFGELAESNLIECYDPTYDKWAYSGSLPEPRCYHWCVSILKKVEHGDEEE</sequence>
<dbReference type="PROSITE" id="PS50097">
    <property type="entry name" value="BTB"/>
    <property type="match status" value="1"/>
</dbReference>
<evidence type="ECO:0000256" key="3">
    <source>
        <dbReference type="ARBA" id="ARBA00022618"/>
    </source>
</evidence>
<comment type="subcellular location">
    <subcellularLocation>
        <location evidence="1">Cytoplasm</location>
        <location evidence="1">Cytoskeleton</location>
        <location evidence="1">Spindle</location>
    </subcellularLocation>
</comment>
<evidence type="ECO:0000256" key="7">
    <source>
        <dbReference type="ARBA" id="ARBA00023306"/>
    </source>
</evidence>
<dbReference type="PANTHER" id="PTHR24412">
    <property type="entry name" value="KELCH PROTEIN"/>
    <property type="match status" value="1"/>
</dbReference>
<keyword evidence="6" id="KW-0963">Cytoplasm</keyword>
<name>A0A6P4Z922_BRABE</name>
<dbReference type="SMART" id="SM00225">
    <property type="entry name" value="BTB"/>
    <property type="match status" value="1"/>
</dbReference>
<dbReference type="InterPro" id="IPR015915">
    <property type="entry name" value="Kelch-typ_b-propeller"/>
</dbReference>
<gene>
    <name evidence="12" type="primary">LOC109480157</name>
</gene>
<proteinExistence type="predicted"/>
<dbReference type="InterPro" id="IPR011705">
    <property type="entry name" value="BACK"/>
</dbReference>
<keyword evidence="4" id="KW-0677">Repeat</keyword>
<dbReference type="FunFam" id="1.25.40.420:FF:000001">
    <property type="entry name" value="Kelch-like family member 12"/>
    <property type="match status" value="1"/>
</dbReference>
<dbReference type="GO" id="GO:0051301">
    <property type="term" value="P:cell division"/>
    <property type="evidence" value="ECO:0007669"/>
    <property type="project" value="UniProtKB-KW"/>
</dbReference>
<evidence type="ECO:0000256" key="8">
    <source>
        <dbReference type="ARBA" id="ARBA00023877"/>
    </source>
</evidence>
<protein>
    <recommendedName>
        <fullName evidence="8">Kelch-like protein 21</fullName>
    </recommendedName>
</protein>
<evidence type="ECO:0000256" key="5">
    <source>
        <dbReference type="ARBA" id="ARBA00022776"/>
    </source>
</evidence>
<evidence type="ECO:0000256" key="6">
    <source>
        <dbReference type="ARBA" id="ARBA00023212"/>
    </source>
</evidence>
<keyword evidence="6" id="KW-0206">Cytoskeleton</keyword>
<dbReference type="Gene3D" id="3.30.710.10">
    <property type="entry name" value="Potassium Channel Kv1.1, Chain A"/>
    <property type="match status" value="1"/>
</dbReference>
<evidence type="ECO:0000259" key="10">
    <source>
        <dbReference type="PROSITE" id="PS50097"/>
    </source>
</evidence>
<dbReference type="SMART" id="SM00612">
    <property type="entry name" value="Kelch"/>
    <property type="match status" value="5"/>
</dbReference>
<evidence type="ECO:0000256" key="9">
    <source>
        <dbReference type="SAM" id="MobiDB-lite"/>
    </source>
</evidence>
<organism evidence="11 12">
    <name type="scientific">Branchiostoma belcheri</name>
    <name type="common">Amphioxus</name>
    <dbReference type="NCBI Taxonomy" id="7741"/>
    <lineage>
        <taxon>Eukaryota</taxon>
        <taxon>Metazoa</taxon>
        <taxon>Chordata</taxon>
        <taxon>Cephalochordata</taxon>
        <taxon>Leptocardii</taxon>
        <taxon>Amphioxiformes</taxon>
        <taxon>Branchiostomatidae</taxon>
        <taxon>Branchiostoma</taxon>
    </lineage>
</organism>
<dbReference type="OrthoDB" id="45365at2759"/>
<keyword evidence="7" id="KW-0131">Cell cycle</keyword>